<keyword evidence="1" id="KW-0472">Membrane</keyword>
<comment type="caution">
    <text evidence="2">The sequence shown here is derived from an EMBL/GenBank/DDBJ whole genome shotgun (WGS) entry which is preliminary data.</text>
</comment>
<proteinExistence type="predicted"/>
<keyword evidence="1" id="KW-0812">Transmembrane</keyword>
<reference evidence="2" key="1">
    <citation type="journal article" date="2014" name="Front. Microbiol.">
        <title>High frequency of phylogenetically diverse reductive dehalogenase-homologous genes in deep subseafloor sedimentary metagenomes.</title>
        <authorList>
            <person name="Kawai M."/>
            <person name="Futagami T."/>
            <person name="Toyoda A."/>
            <person name="Takaki Y."/>
            <person name="Nishi S."/>
            <person name="Hori S."/>
            <person name="Arai W."/>
            <person name="Tsubouchi T."/>
            <person name="Morono Y."/>
            <person name="Uchiyama I."/>
            <person name="Ito T."/>
            <person name="Fujiyama A."/>
            <person name="Inagaki F."/>
            <person name="Takami H."/>
        </authorList>
    </citation>
    <scope>NUCLEOTIDE SEQUENCE</scope>
    <source>
        <strain evidence="2">Expedition CK06-06</strain>
    </source>
</reference>
<accession>X1ARX5</accession>
<protein>
    <submittedName>
        <fullName evidence="2">Uncharacterized protein</fullName>
    </submittedName>
</protein>
<sequence length="44" mass="4669">MSTGFLTVWKGDATGNGLYVTLMFLVAAFAPKAVQKFAEMKIGG</sequence>
<evidence type="ECO:0000313" key="2">
    <source>
        <dbReference type="EMBL" id="GAG75043.1"/>
    </source>
</evidence>
<feature type="transmembrane region" description="Helical" evidence="1">
    <location>
        <begin position="16"/>
        <end position="34"/>
    </location>
</feature>
<gene>
    <name evidence="2" type="ORF">S01H4_30554</name>
</gene>
<dbReference type="EMBL" id="BART01015785">
    <property type="protein sequence ID" value="GAG75043.1"/>
    <property type="molecule type" value="Genomic_DNA"/>
</dbReference>
<dbReference type="AlphaFoldDB" id="X1ARX5"/>
<keyword evidence="1" id="KW-1133">Transmembrane helix</keyword>
<evidence type="ECO:0000256" key="1">
    <source>
        <dbReference type="SAM" id="Phobius"/>
    </source>
</evidence>
<name>X1ARX5_9ZZZZ</name>
<organism evidence="2">
    <name type="scientific">marine sediment metagenome</name>
    <dbReference type="NCBI Taxonomy" id="412755"/>
    <lineage>
        <taxon>unclassified sequences</taxon>
        <taxon>metagenomes</taxon>
        <taxon>ecological metagenomes</taxon>
    </lineage>
</organism>